<keyword evidence="1" id="KW-0812">Transmembrane</keyword>
<accession>V7IAT2</accession>
<name>V7IAT2_9CLOT</name>
<protein>
    <recommendedName>
        <fullName evidence="4">Cxxc_20_cxxc protein</fullName>
    </recommendedName>
</protein>
<reference evidence="2 3" key="1">
    <citation type="journal article" date="2014" name="Genome Announc.">
        <title>Genome Sequence of Youngiibacter fragilis, the Type Strain of the Genus Youngiibacter.</title>
        <authorList>
            <person name="Wawrik C.B."/>
            <person name="Callaghan A.V."/>
            <person name="Stamps B.W."/>
            <person name="Wawrik B."/>
        </authorList>
    </citation>
    <scope>NUCLEOTIDE SEQUENCE [LARGE SCALE GENOMIC DNA]</scope>
    <source>
        <strain evidence="2 3">232.1</strain>
    </source>
</reference>
<dbReference type="RefSeq" id="WP_023387274.1">
    <property type="nucleotide sequence ID" value="NZ_AXUN02000014.1"/>
</dbReference>
<feature type="transmembrane region" description="Helical" evidence="1">
    <location>
        <begin position="44"/>
        <end position="63"/>
    </location>
</feature>
<gene>
    <name evidence="2" type="ORF">T472_0201095</name>
</gene>
<keyword evidence="3" id="KW-1185">Reference proteome</keyword>
<comment type="caution">
    <text evidence="2">The sequence shown here is derived from an EMBL/GenBank/DDBJ whole genome shotgun (WGS) entry which is preliminary data.</text>
</comment>
<dbReference type="STRING" id="994573.T472_0201095"/>
<sequence>MKICLKCGKRITVRERLSPLLCRRGITCFGCGTEYREIMGFYSILRKITAVIIGITILMYPLGMFALNVALFALYIPVAEIVMSHFNIYVPVSGEDERK</sequence>
<proteinExistence type="predicted"/>
<organism evidence="2 3">
    <name type="scientific">Youngiibacter fragilis 232.1</name>
    <dbReference type="NCBI Taxonomy" id="994573"/>
    <lineage>
        <taxon>Bacteria</taxon>
        <taxon>Bacillati</taxon>
        <taxon>Bacillota</taxon>
        <taxon>Clostridia</taxon>
        <taxon>Eubacteriales</taxon>
        <taxon>Clostridiaceae</taxon>
        <taxon>Youngiibacter</taxon>
    </lineage>
</organism>
<evidence type="ECO:0000313" key="2">
    <source>
        <dbReference type="EMBL" id="ETA82454.1"/>
    </source>
</evidence>
<evidence type="ECO:0000256" key="1">
    <source>
        <dbReference type="SAM" id="Phobius"/>
    </source>
</evidence>
<evidence type="ECO:0000313" key="3">
    <source>
        <dbReference type="Proteomes" id="UP000017747"/>
    </source>
</evidence>
<keyword evidence="1" id="KW-1133">Transmembrane helix</keyword>
<evidence type="ECO:0008006" key="4">
    <source>
        <dbReference type="Google" id="ProtNLM"/>
    </source>
</evidence>
<keyword evidence="1" id="KW-0472">Membrane</keyword>
<dbReference type="AlphaFoldDB" id="V7IAT2"/>
<dbReference type="EMBL" id="AXUN02000014">
    <property type="protein sequence ID" value="ETA82454.1"/>
    <property type="molecule type" value="Genomic_DNA"/>
</dbReference>
<dbReference type="Proteomes" id="UP000017747">
    <property type="component" value="Unassembled WGS sequence"/>
</dbReference>